<dbReference type="EMBL" id="CAJNOT010000683">
    <property type="protein sequence ID" value="CAF1054706.1"/>
    <property type="molecule type" value="Genomic_DNA"/>
</dbReference>
<dbReference type="SUPFAM" id="SSF51905">
    <property type="entry name" value="FAD/NAD(P)-binding domain"/>
    <property type="match status" value="1"/>
</dbReference>
<name>A0A814KRT5_9BILA</name>
<comment type="caution">
    <text evidence="1">The sequence shown here is derived from an EMBL/GenBank/DDBJ whole genome shotgun (WGS) entry which is preliminary data.</text>
</comment>
<dbReference type="Gene3D" id="3.50.50.60">
    <property type="entry name" value="FAD/NAD(P)-binding domain"/>
    <property type="match status" value="1"/>
</dbReference>
<evidence type="ECO:0000313" key="1">
    <source>
        <dbReference type="EMBL" id="CAF1054706.1"/>
    </source>
</evidence>
<sequence>MFWLVISIILGIISYIVYKKYIKPVELISNALPYDHAIIIGGSLGGMVTAAYLSKYFKRITIIESDNVLNDTLMKSTPSEILDYRCRLESPTSIGRSGVSQIYQLHVLECEGRKIVNELFPQFQEKLFNEYDVRLYSLKDEGRFVTNGVVLDQNLTEDFLWLGADRFTLEVVLRKELFLQYGHKLEWKSNTRVTQLIVDQSLNIVKGVKYRSKENTGSSLVDMYGDFIIDCTGRNTSSTKWLKESLNLIVPTRQIHLGIGYVTFIGERLQSGDSLLDSLPMIGITANSPEKNTGCFITPIRMKKTTDKNSLGTLSTIAIHCVNFEYPPNDSYENLLEWAKENLTPELYLILKSTKVCSPLVPYRRAIDDRKYVELLGKKWPQNYILLGDAMCTFNPQYGQGMTHACRQARELDKIFAANCYKLKDISHIFNRRASAISDECWLLSTTSDWKTPTLKVIETDINGNIKIYERNIHSTGTNYSQPRIPLMIKFLQWYTHWFFQCASKSGKLSTDFYRIMNQQSSTSILLKPTTFLAVCRTALMNYFNLSK</sequence>
<proteinExistence type="predicted"/>
<dbReference type="Proteomes" id="UP000663864">
    <property type="component" value="Unassembled WGS sequence"/>
</dbReference>
<protein>
    <submittedName>
        <fullName evidence="1">Uncharacterized protein</fullName>
    </submittedName>
</protein>
<reference evidence="1" key="1">
    <citation type="submission" date="2021-02" db="EMBL/GenBank/DDBJ databases">
        <authorList>
            <person name="Nowell W R."/>
        </authorList>
    </citation>
    <scope>NUCLEOTIDE SEQUENCE</scope>
</reference>
<gene>
    <name evidence="1" type="ORF">ZHD862_LOCUS15244</name>
</gene>
<accession>A0A814KRT5</accession>
<dbReference type="AlphaFoldDB" id="A0A814KRT5"/>
<organism evidence="1 2">
    <name type="scientific">Rotaria sordida</name>
    <dbReference type="NCBI Taxonomy" id="392033"/>
    <lineage>
        <taxon>Eukaryota</taxon>
        <taxon>Metazoa</taxon>
        <taxon>Spiralia</taxon>
        <taxon>Gnathifera</taxon>
        <taxon>Rotifera</taxon>
        <taxon>Eurotatoria</taxon>
        <taxon>Bdelloidea</taxon>
        <taxon>Philodinida</taxon>
        <taxon>Philodinidae</taxon>
        <taxon>Rotaria</taxon>
    </lineage>
</organism>
<dbReference type="InterPro" id="IPR036188">
    <property type="entry name" value="FAD/NAD-bd_sf"/>
</dbReference>
<evidence type="ECO:0000313" key="2">
    <source>
        <dbReference type="Proteomes" id="UP000663864"/>
    </source>
</evidence>